<accession>S9QYH4</accession>
<dbReference type="HOGENOM" id="CLU_2351723_0_0_5"/>
<evidence type="ECO:0008006" key="3">
    <source>
        <dbReference type="Google" id="ProtNLM"/>
    </source>
</evidence>
<organism evidence="1 2">
    <name type="scientific">Rubellimicrobium thermophilum DSM 16684</name>
    <dbReference type="NCBI Taxonomy" id="1123069"/>
    <lineage>
        <taxon>Bacteria</taxon>
        <taxon>Pseudomonadati</taxon>
        <taxon>Pseudomonadota</taxon>
        <taxon>Alphaproteobacteria</taxon>
        <taxon>Rhodobacterales</taxon>
        <taxon>Roseobacteraceae</taxon>
        <taxon>Rubellimicrobium</taxon>
    </lineage>
</organism>
<dbReference type="InterPro" id="IPR029058">
    <property type="entry name" value="AB_hydrolase_fold"/>
</dbReference>
<dbReference type="EMBL" id="AOLV01000020">
    <property type="protein sequence ID" value="EPX84622.1"/>
    <property type="molecule type" value="Genomic_DNA"/>
</dbReference>
<reference evidence="1 2" key="1">
    <citation type="journal article" date="2013" name="Stand. Genomic Sci.">
        <title>Genome sequence of the reddish-pigmented Rubellimicrobium thermophilum type strain (DSM 16684(T)), a member of the Roseobacter clade.</title>
        <authorList>
            <person name="Fiebig A."/>
            <person name="Riedel T."/>
            <person name="Gronow S."/>
            <person name="Petersen J."/>
            <person name="Klenk H.P."/>
            <person name="Goker M."/>
        </authorList>
    </citation>
    <scope>NUCLEOTIDE SEQUENCE [LARGE SCALE GENOMIC DNA]</scope>
    <source>
        <strain evidence="1 2">DSM 16684</strain>
    </source>
</reference>
<dbReference type="PATRIC" id="fig|1123069.3.peg.1952"/>
<evidence type="ECO:0000313" key="1">
    <source>
        <dbReference type="EMBL" id="EPX84622.1"/>
    </source>
</evidence>
<sequence>MVPVSPLGDLRPLLRTGLNATLRLDAAEALAESPALRPPPAMPVTVWVGAAERPAFVDQARRLAAAWGAALVEEPERHHFDVIAGYEDPTHPLVRTLTG</sequence>
<dbReference type="Gene3D" id="3.40.50.1820">
    <property type="entry name" value="alpha/beta hydrolase"/>
    <property type="match status" value="1"/>
</dbReference>
<dbReference type="AlphaFoldDB" id="S9QYH4"/>
<dbReference type="SUPFAM" id="SSF53474">
    <property type="entry name" value="alpha/beta-Hydrolases"/>
    <property type="match status" value="1"/>
</dbReference>
<name>S9QYH4_9RHOB</name>
<protein>
    <recommendedName>
        <fullName evidence="3">Esterase/lipase</fullName>
    </recommendedName>
</protein>
<dbReference type="STRING" id="1123069.ruthe_01981"/>
<comment type="caution">
    <text evidence="1">The sequence shown here is derived from an EMBL/GenBank/DDBJ whole genome shotgun (WGS) entry which is preliminary data.</text>
</comment>
<dbReference type="Proteomes" id="UP000015346">
    <property type="component" value="Unassembled WGS sequence"/>
</dbReference>
<keyword evidence="2" id="KW-1185">Reference proteome</keyword>
<evidence type="ECO:0000313" key="2">
    <source>
        <dbReference type="Proteomes" id="UP000015346"/>
    </source>
</evidence>
<proteinExistence type="predicted"/>
<gene>
    <name evidence="1" type="ORF">ruthe_01981</name>
</gene>